<protein>
    <recommendedName>
        <fullName evidence="3">Non-specific lipid-transfer protein</fullName>
    </recommendedName>
</protein>
<keyword evidence="2" id="KW-1015">Disulfide bond</keyword>
<dbReference type="InterPro" id="IPR016140">
    <property type="entry name" value="Bifunc_inhib/LTP/seed_store"/>
</dbReference>
<dbReference type="Gene3D" id="1.10.110.10">
    <property type="entry name" value="Plant lipid-transfer and hydrophobic proteins"/>
    <property type="match status" value="1"/>
</dbReference>
<organism evidence="6">
    <name type="scientific">Fagus sylvatica</name>
    <name type="common">Beechnut</name>
    <dbReference type="NCBI Taxonomy" id="28930"/>
    <lineage>
        <taxon>Eukaryota</taxon>
        <taxon>Viridiplantae</taxon>
        <taxon>Streptophyta</taxon>
        <taxon>Embryophyta</taxon>
        <taxon>Tracheophyta</taxon>
        <taxon>Spermatophyta</taxon>
        <taxon>Magnoliopsida</taxon>
        <taxon>eudicotyledons</taxon>
        <taxon>Gunneridae</taxon>
        <taxon>Pentapetalae</taxon>
        <taxon>rosids</taxon>
        <taxon>fabids</taxon>
        <taxon>Fagales</taxon>
        <taxon>Fagaceae</taxon>
        <taxon>Fagus</taxon>
    </lineage>
</organism>
<accession>A0A2N9I2D3</accession>
<feature type="signal peptide" evidence="4">
    <location>
        <begin position="1"/>
        <end position="23"/>
    </location>
</feature>
<dbReference type="PANTHER" id="PTHR33076">
    <property type="entry name" value="NON-SPECIFIC LIPID-TRANSFER PROTEIN 2-RELATED"/>
    <property type="match status" value="1"/>
</dbReference>
<evidence type="ECO:0000256" key="3">
    <source>
        <dbReference type="RuleBase" id="RU000628"/>
    </source>
</evidence>
<keyword evidence="3" id="KW-0446">Lipid-binding</keyword>
<dbReference type="CDD" id="cd01960">
    <property type="entry name" value="nsLTP1"/>
    <property type="match status" value="1"/>
</dbReference>
<comment type="similarity">
    <text evidence="1 3">Belongs to the plant LTP family.</text>
</comment>
<dbReference type="GO" id="GO:0006869">
    <property type="term" value="P:lipid transport"/>
    <property type="evidence" value="ECO:0007669"/>
    <property type="project" value="InterPro"/>
</dbReference>
<keyword evidence="3" id="KW-0813">Transport</keyword>
<dbReference type="InterPro" id="IPR036312">
    <property type="entry name" value="Bifun_inhib/LTP/seed_sf"/>
</dbReference>
<keyword evidence="4" id="KW-0732">Signal</keyword>
<evidence type="ECO:0000256" key="4">
    <source>
        <dbReference type="SAM" id="SignalP"/>
    </source>
</evidence>
<dbReference type="SUPFAM" id="SSF47699">
    <property type="entry name" value="Bifunctional inhibitor/lipid-transfer protein/seed storage 2S albumin"/>
    <property type="match status" value="1"/>
</dbReference>
<name>A0A2N9I2D3_FAGSY</name>
<evidence type="ECO:0000259" key="5">
    <source>
        <dbReference type="SMART" id="SM00499"/>
    </source>
</evidence>
<dbReference type="PROSITE" id="PS51257">
    <property type="entry name" value="PROKAR_LIPOPROTEIN"/>
    <property type="match status" value="1"/>
</dbReference>
<evidence type="ECO:0000256" key="1">
    <source>
        <dbReference type="ARBA" id="ARBA00009748"/>
    </source>
</evidence>
<feature type="domain" description="Bifunctional inhibitor/plant lipid transfer protein/seed storage helical" evidence="5">
    <location>
        <begin position="27"/>
        <end position="112"/>
    </location>
</feature>
<proteinExistence type="inferred from homology"/>
<dbReference type="SMART" id="SM00499">
    <property type="entry name" value="AAI"/>
    <property type="match status" value="1"/>
</dbReference>
<dbReference type="PRINTS" id="PR00382">
    <property type="entry name" value="LIPIDTRNSFER"/>
</dbReference>
<evidence type="ECO:0000313" key="6">
    <source>
        <dbReference type="EMBL" id="SPD18170.1"/>
    </source>
</evidence>
<reference evidence="6" key="1">
    <citation type="submission" date="2018-02" db="EMBL/GenBank/DDBJ databases">
        <authorList>
            <person name="Cohen D.B."/>
            <person name="Kent A.D."/>
        </authorList>
    </citation>
    <scope>NUCLEOTIDE SEQUENCE</scope>
</reference>
<sequence>MASLKFACVLLLCMIIGAPIAQAALSCNDVNKNVLPCLPYLKNGGPSVPRDCCAGVTTLNNQAKTKADRQTACNCLKNAAATIKGLNPNLVAGLPKSCGVNIPYKISPSTDCNM</sequence>
<dbReference type="AlphaFoldDB" id="A0A2N9I2D3"/>
<comment type="function">
    <text evidence="3">Plant non-specific lipid-transfer proteins transfer phospholipids as well as galactolipids across membranes. May play a role in wax or cutin deposition in the cell walls of expanding epidermal cells and certain secretory tissues.</text>
</comment>
<gene>
    <name evidence="6" type="ORF">FSB_LOCUS46052</name>
</gene>
<feature type="chain" id="PRO_5014744325" description="Non-specific lipid-transfer protein" evidence="4">
    <location>
        <begin position="24"/>
        <end position="114"/>
    </location>
</feature>
<dbReference type="Pfam" id="PF00234">
    <property type="entry name" value="Tryp_alpha_amyl"/>
    <property type="match status" value="1"/>
</dbReference>
<evidence type="ECO:0000256" key="2">
    <source>
        <dbReference type="ARBA" id="ARBA00023157"/>
    </source>
</evidence>
<dbReference type="EMBL" id="OIVN01004569">
    <property type="protein sequence ID" value="SPD18170.1"/>
    <property type="molecule type" value="Genomic_DNA"/>
</dbReference>
<dbReference type="InterPro" id="IPR000528">
    <property type="entry name" value="Plant_nsLTP"/>
</dbReference>
<dbReference type="GO" id="GO:0008289">
    <property type="term" value="F:lipid binding"/>
    <property type="evidence" value="ECO:0007669"/>
    <property type="project" value="UniProtKB-KW"/>
</dbReference>